<sequence>MQLTPEDKRRALAAATLTLLGGGLPSAQAEDKTWDIDTAVMVYAESDNRVQAVEPVLKGTLNLGAERYFTAKLVVDTLTGASPNGATPASTPQTFAGPSPYTADPNETPLDDRFRDTRFQGLVDYQFPLSDVDTLGFGVNAGTEYDFVSLGGNLRYARDLFQHNTTLSAGLNFESDSIDPVGGIPIPLAVMRVASDSDDDDGIDDDMNGWRDGSSDSKTVTDVVLGWTQVIDPKSLFQMNYSLSASSGYQNDPYKVLSVVGADGEPLRYVYEARPDSRSKNALFMSYKRFVFDRDVTEISYRYMTDDWGIDSHTVDLSYRWYFGTAHYLEPHLRWYSQTAADFYHVALDDGEETLVSEASADTRLAEFDAVTAGIKIGSAVPGRGNWSLRLEYYQQSPKLGGVPTQAADGLSKFDLQPELSAVMLTMGYRFTW</sequence>
<gene>
    <name evidence="1" type="ORF">RM530_08955</name>
</gene>
<dbReference type="Pfam" id="PF12094">
    <property type="entry name" value="DUF3570"/>
    <property type="match status" value="1"/>
</dbReference>
<dbReference type="RefSeq" id="WP_311364880.1">
    <property type="nucleotide sequence ID" value="NZ_JAVRIC010000010.1"/>
</dbReference>
<name>A0ABU2WIM8_9GAMM</name>
<keyword evidence="2" id="KW-1185">Reference proteome</keyword>
<protein>
    <submittedName>
        <fullName evidence="1">DUF3570 domain-containing protein</fullName>
    </submittedName>
</protein>
<dbReference type="EMBL" id="JAVRIC010000010">
    <property type="protein sequence ID" value="MDT0497489.1"/>
    <property type="molecule type" value="Genomic_DNA"/>
</dbReference>
<reference evidence="1 2" key="1">
    <citation type="submission" date="2023-09" db="EMBL/GenBank/DDBJ databases">
        <authorList>
            <person name="Rey-Velasco X."/>
        </authorList>
    </citation>
    <scope>NUCLEOTIDE SEQUENCE [LARGE SCALE GENOMIC DNA]</scope>
    <source>
        <strain evidence="1 2">W345</strain>
    </source>
</reference>
<dbReference type="Proteomes" id="UP001254608">
    <property type="component" value="Unassembled WGS sequence"/>
</dbReference>
<proteinExistence type="predicted"/>
<organism evidence="1 2">
    <name type="scientific">Banduia mediterranea</name>
    <dbReference type="NCBI Taxonomy" id="3075609"/>
    <lineage>
        <taxon>Bacteria</taxon>
        <taxon>Pseudomonadati</taxon>
        <taxon>Pseudomonadota</taxon>
        <taxon>Gammaproteobacteria</taxon>
        <taxon>Nevskiales</taxon>
        <taxon>Algiphilaceae</taxon>
        <taxon>Banduia</taxon>
    </lineage>
</organism>
<dbReference type="InterPro" id="IPR021953">
    <property type="entry name" value="DUF3570"/>
</dbReference>
<evidence type="ECO:0000313" key="1">
    <source>
        <dbReference type="EMBL" id="MDT0497489.1"/>
    </source>
</evidence>
<comment type="caution">
    <text evidence="1">The sequence shown here is derived from an EMBL/GenBank/DDBJ whole genome shotgun (WGS) entry which is preliminary data.</text>
</comment>
<accession>A0ABU2WIM8</accession>
<evidence type="ECO:0000313" key="2">
    <source>
        <dbReference type="Proteomes" id="UP001254608"/>
    </source>
</evidence>